<feature type="domain" description="Cytochrome c" evidence="6">
    <location>
        <begin position="344"/>
        <end position="476"/>
    </location>
</feature>
<dbReference type="Pfam" id="PF06537">
    <property type="entry name" value="DHOR"/>
    <property type="match status" value="2"/>
</dbReference>
<dbReference type="Gene3D" id="1.10.760.10">
    <property type="entry name" value="Cytochrome c-like domain"/>
    <property type="match status" value="1"/>
</dbReference>
<organism evidence="7 8">
    <name type="scientific">Pandoraea iniqua</name>
    <dbReference type="NCBI Taxonomy" id="2508288"/>
    <lineage>
        <taxon>Bacteria</taxon>
        <taxon>Pseudomonadati</taxon>
        <taxon>Pseudomonadota</taxon>
        <taxon>Betaproteobacteria</taxon>
        <taxon>Burkholderiales</taxon>
        <taxon>Burkholderiaceae</taxon>
        <taxon>Pandoraea</taxon>
    </lineage>
</organism>
<evidence type="ECO:0000256" key="2">
    <source>
        <dbReference type="ARBA" id="ARBA00022723"/>
    </source>
</evidence>
<feature type="region of interest" description="Disordered" evidence="5">
    <location>
        <begin position="142"/>
        <end position="163"/>
    </location>
</feature>
<dbReference type="AlphaFoldDB" id="A0A5E4X5C9"/>
<keyword evidence="2 4" id="KW-0479">Metal-binding</keyword>
<reference evidence="7 8" key="1">
    <citation type="submission" date="2019-08" db="EMBL/GenBank/DDBJ databases">
        <authorList>
            <person name="Peeters C."/>
        </authorList>
    </citation>
    <scope>NUCLEOTIDE SEQUENCE [LARGE SCALE GENOMIC DNA]</scope>
    <source>
        <strain evidence="7 8">LMG 31115</strain>
    </source>
</reference>
<evidence type="ECO:0000256" key="1">
    <source>
        <dbReference type="ARBA" id="ARBA00022617"/>
    </source>
</evidence>
<dbReference type="PROSITE" id="PS51007">
    <property type="entry name" value="CYTC"/>
    <property type="match status" value="1"/>
</dbReference>
<evidence type="ECO:0000313" key="8">
    <source>
        <dbReference type="Proteomes" id="UP000333828"/>
    </source>
</evidence>
<evidence type="ECO:0000259" key="6">
    <source>
        <dbReference type="PROSITE" id="PS51007"/>
    </source>
</evidence>
<dbReference type="InterPro" id="IPR051395">
    <property type="entry name" value="Cytochrome_c_Peroxidase/MauG"/>
</dbReference>
<keyword evidence="3 4" id="KW-0408">Iron</keyword>
<dbReference type="GO" id="GO:0009055">
    <property type="term" value="F:electron transfer activity"/>
    <property type="evidence" value="ECO:0007669"/>
    <property type="project" value="InterPro"/>
</dbReference>
<dbReference type="Proteomes" id="UP000333828">
    <property type="component" value="Unassembled WGS sequence"/>
</dbReference>
<evidence type="ECO:0000313" key="7">
    <source>
        <dbReference type="EMBL" id="VVE31571.1"/>
    </source>
</evidence>
<evidence type="ECO:0000256" key="4">
    <source>
        <dbReference type="PROSITE-ProRule" id="PRU00433"/>
    </source>
</evidence>
<dbReference type="PANTHER" id="PTHR30600">
    <property type="entry name" value="CYTOCHROME C PEROXIDASE-RELATED"/>
    <property type="match status" value="1"/>
</dbReference>
<dbReference type="GO" id="GO:0004130">
    <property type="term" value="F:cytochrome-c peroxidase activity"/>
    <property type="evidence" value="ECO:0007669"/>
    <property type="project" value="TreeGrafter"/>
</dbReference>
<dbReference type="PIRSF" id="PIRSF028099">
    <property type="entry name" value="DUF1111"/>
    <property type="match status" value="1"/>
</dbReference>
<sequence length="476" mass="51366">MFRQVARVGQRQWRGRLTAIVASVVSVTGVAGSLMPLDAASQSVAALITAPTTAPVTREAFGMPMASVVDDDASLAQFAEGRSLFRQSWVVYPSADRRIAGLGPVYNQISCIACHVKFGRGNAPLGPDEAPRGLLVRLSVPGSTPTGAPREHPHYGEQLGDKAIPGVPAEGQVRVHYTERIERLAGGETVRLRVPQLVFSDLAFGPLGHGTMTSARVGSPVYGLGWLEAIDDATLHALAARHLPDGVRGRVNRVWDVAAKRQVVGRFGWKANQPSIRQQIASAFVGDLGITSPLFPEKTCPAVQTACRAAPTDGQPDLTATQLDAIEYFQRTLEVPPRRDIDDVQVKRGERLFAQNGCAACHTPSLRTGAFPPLAAMANREIAPYTDLLLHDMGPGLADGRPDFLAGPRDWRTPPLWGLGLAALVNPDATYLHDGRARTVQEAIMWHGGEGQVARERYRSMSPQARAELLRFLMSL</sequence>
<dbReference type="EMBL" id="CABPSI010000004">
    <property type="protein sequence ID" value="VVE31571.1"/>
    <property type="molecule type" value="Genomic_DNA"/>
</dbReference>
<dbReference type="GO" id="GO:0046872">
    <property type="term" value="F:metal ion binding"/>
    <property type="evidence" value="ECO:0007669"/>
    <property type="project" value="UniProtKB-KW"/>
</dbReference>
<keyword evidence="1 4" id="KW-0349">Heme</keyword>
<dbReference type="InterPro" id="IPR036909">
    <property type="entry name" value="Cyt_c-like_dom_sf"/>
</dbReference>
<gene>
    <name evidence="7" type="ORF">PIN31115_03658</name>
</gene>
<protein>
    <submittedName>
        <fullName evidence="7">Thiol oxidoreductase</fullName>
    </submittedName>
</protein>
<evidence type="ECO:0000256" key="3">
    <source>
        <dbReference type="ARBA" id="ARBA00023004"/>
    </source>
</evidence>
<accession>A0A5E4X5C9</accession>
<dbReference type="InterPro" id="IPR009056">
    <property type="entry name" value="Cyt_c-like_dom"/>
</dbReference>
<proteinExistence type="predicted"/>
<keyword evidence="8" id="KW-1185">Reference proteome</keyword>
<dbReference type="GO" id="GO:0020037">
    <property type="term" value="F:heme binding"/>
    <property type="evidence" value="ECO:0007669"/>
    <property type="project" value="InterPro"/>
</dbReference>
<dbReference type="InterPro" id="IPR010538">
    <property type="entry name" value="DHOR"/>
</dbReference>
<dbReference type="RefSeq" id="WP_254439623.1">
    <property type="nucleotide sequence ID" value="NZ_CABPSI010000004.1"/>
</dbReference>
<evidence type="ECO:0000256" key="5">
    <source>
        <dbReference type="SAM" id="MobiDB-lite"/>
    </source>
</evidence>
<dbReference type="PANTHER" id="PTHR30600:SF4">
    <property type="entry name" value="CYTOCHROME C DOMAIN-CONTAINING PROTEIN"/>
    <property type="match status" value="1"/>
</dbReference>
<dbReference type="SUPFAM" id="SSF46626">
    <property type="entry name" value="Cytochrome c"/>
    <property type="match status" value="1"/>
</dbReference>
<name>A0A5E4X5C9_9BURK</name>